<feature type="region of interest" description="Disordered" evidence="1">
    <location>
        <begin position="98"/>
        <end position="118"/>
    </location>
</feature>
<evidence type="ECO:0000256" key="1">
    <source>
        <dbReference type="SAM" id="MobiDB-lite"/>
    </source>
</evidence>
<dbReference type="AlphaFoldDB" id="A0A653BX00"/>
<feature type="compositionally biased region" description="Basic and acidic residues" evidence="1">
    <location>
        <begin position="25"/>
        <end position="38"/>
    </location>
</feature>
<evidence type="ECO:0000313" key="2">
    <source>
        <dbReference type="EMBL" id="VEN40162.1"/>
    </source>
</evidence>
<dbReference type="EMBL" id="CAACVG010006392">
    <property type="protein sequence ID" value="VEN40162.1"/>
    <property type="molecule type" value="Genomic_DNA"/>
</dbReference>
<accession>A0A653BX00</accession>
<protein>
    <submittedName>
        <fullName evidence="2">Uncharacterized protein</fullName>
    </submittedName>
</protein>
<feature type="region of interest" description="Disordered" evidence="1">
    <location>
        <begin position="1"/>
        <end position="39"/>
    </location>
</feature>
<feature type="compositionally biased region" description="Polar residues" evidence="1">
    <location>
        <begin position="171"/>
        <end position="182"/>
    </location>
</feature>
<organism evidence="2 3">
    <name type="scientific">Callosobruchus maculatus</name>
    <name type="common">Southern cowpea weevil</name>
    <name type="synonym">Pulse bruchid</name>
    <dbReference type="NCBI Taxonomy" id="64391"/>
    <lineage>
        <taxon>Eukaryota</taxon>
        <taxon>Metazoa</taxon>
        <taxon>Ecdysozoa</taxon>
        <taxon>Arthropoda</taxon>
        <taxon>Hexapoda</taxon>
        <taxon>Insecta</taxon>
        <taxon>Pterygota</taxon>
        <taxon>Neoptera</taxon>
        <taxon>Endopterygota</taxon>
        <taxon>Coleoptera</taxon>
        <taxon>Polyphaga</taxon>
        <taxon>Cucujiformia</taxon>
        <taxon>Chrysomeloidea</taxon>
        <taxon>Chrysomelidae</taxon>
        <taxon>Bruchinae</taxon>
        <taxon>Bruchini</taxon>
        <taxon>Callosobruchus</taxon>
    </lineage>
</organism>
<dbReference type="Proteomes" id="UP000410492">
    <property type="component" value="Unassembled WGS sequence"/>
</dbReference>
<sequence>MATQEDRSLGSGISLPRFFKNSRMNGRENDTSYEKEFDFDQSTFSPTELDDSFMLHYLHPVGPASQIRSKSPSPAPRTKIIYAQDVSKHPPACQKFLQGDVTPPPQTTPQMKIKSSGVDDGFKGEAAKCGSSIVKVASQIVSGKVINTFESKESGDCEQNMTYTRRRRNSKSLPASPLTSPHGSPKLNRKVTNRYFTAAFTDSVGSTGGSWILSNLLARRGVSASVGHIGEETSEEMERSSSLASVDESSGMKTPVFKARPSELREMNFWSPTSM</sequence>
<feature type="region of interest" description="Disordered" evidence="1">
    <location>
        <begin position="157"/>
        <end position="188"/>
    </location>
</feature>
<keyword evidence="3" id="KW-1185">Reference proteome</keyword>
<proteinExistence type="predicted"/>
<name>A0A653BX00_CALMS</name>
<feature type="compositionally biased region" description="Polar residues" evidence="1">
    <location>
        <begin position="243"/>
        <end position="252"/>
    </location>
</feature>
<reference evidence="2 3" key="1">
    <citation type="submission" date="2019-01" db="EMBL/GenBank/DDBJ databases">
        <authorList>
            <person name="Sayadi A."/>
        </authorList>
    </citation>
    <scope>NUCLEOTIDE SEQUENCE [LARGE SCALE GENOMIC DNA]</scope>
</reference>
<dbReference type="OrthoDB" id="8192147at2759"/>
<gene>
    <name evidence="2" type="ORF">CALMAC_LOCUS4430</name>
</gene>
<evidence type="ECO:0000313" key="3">
    <source>
        <dbReference type="Proteomes" id="UP000410492"/>
    </source>
</evidence>
<feature type="region of interest" description="Disordered" evidence="1">
    <location>
        <begin position="231"/>
        <end position="258"/>
    </location>
</feature>